<evidence type="ECO:0000313" key="2">
    <source>
        <dbReference type="EMBL" id="TQL94940.1"/>
    </source>
</evidence>
<evidence type="ECO:0000313" key="3">
    <source>
        <dbReference type="Proteomes" id="UP000316096"/>
    </source>
</evidence>
<name>A0A543CD60_9ACTN</name>
<dbReference type="Proteomes" id="UP000316096">
    <property type="component" value="Unassembled WGS sequence"/>
</dbReference>
<dbReference type="InterPro" id="IPR045592">
    <property type="entry name" value="DUF6461"/>
</dbReference>
<accession>A0A543CD60</accession>
<dbReference type="Pfam" id="PF20062">
    <property type="entry name" value="DUF6461"/>
    <property type="match status" value="1"/>
</dbReference>
<organism evidence="2 3">
    <name type="scientific">Actinoallomurus bryophytorum</name>
    <dbReference type="NCBI Taxonomy" id="1490222"/>
    <lineage>
        <taxon>Bacteria</taxon>
        <taxon>Bacillati</taxon>
        <taxon>Actinomycetota</taxon>
        <taxon>Actinomycetes</taxon>
        <taxon>Streptosporangiales</taxon>
        <taxon>Thermomonosporaceae</taxon>
        <taxon>Actinoallomurus</taxon>
    </lineage>
</organism>
<sequence length="265" mass="28979">MLCVPTTDSGHSDSSDGEPGCGIGRSSPVLIDDEVSLLRSVLSECVPSDHYCVTCVRDLSPAEVMARLGVADQDPYPRCTPEEAVERFDLDVPAVRVHHEGDWVFVLEVNSQLGVTFKPQMLARLSEGSEAVSAQQLLDSTAKVAHARQGELLATYIDWHFEPPSGKDPSRLNRALTQVGFFREENEDSDEWEASKMILVAVEREFGLTVSPEVVNGPLPTAVLPYVKAPAPPREPLQRKPSADGSVVPKLQAEQARNDDHEDGR</sequence>
<evidence type="ECO:0000256" key="1">
    <source>
        <dbReference type="SAM" id="MobiDB-lite"/>
    </source>
</evidence>
<reference evidence="2 3" key="1">
    <citation type="submission" date="2019-06" db="EMBL/GenBank/DDBJ databases">
        <title>Sequencing the genomes of 1000 actinobacteria strains.</title>
        <authorList>
            <person name="Klenk H.-P."/>
        </authorList>
    </citation>
    <scope>NUCLEOTIDE SEQUENCE [LARGE SCALE GENOMIC DNA]</scope>
    <source>
        <strain evidence="2 3">DSM 102200</strain>
    </source>
</reference>
<gene>
    <name evidence="2" type="ORF">FB559_0429</name>
</gene>
<proteinExistence type="predicted"/>
<feature type="region of interest" description="Disordered" evidence="1">
    <location>
        <begin position="1"/>
        <end position="23"/>
    </location>
</feature>
<keyword evidence="3" id="KW-1185">Reference proteome</keyword>
<dbReference type="EMBL" id="VFOZ01000001">
    <property type="protein sequence ID" value="TQL94940.1"/>
    <property type="molecule type" value="Genomic_DNA"/>
</dbReference>
<feature type="compositionally biased region" description="Basic and acidic residues" evidence="1">
    <location>
        <begin position="256"/>
        <end position="265"/>
    </location>
</feature>
<comment type="caution">
    <text evidence="2">The sequence shown here is derived from an EMBL/GenBank/DDBJ whole genome shotgun (WGS) entry which is preliminary data.</text>
</comment>
<protein>
    <submittedName>
        <fullName evidence="2">Uncharacterized protein</fullName>
    </submittedName>
</protein>
<dbReference type="AlphaFoldDB" id="A0A543CD60"/>
<feature type="region of interest" description="Disordered" evidence="1">
    <location>
        <begin position="226"/>
        <end position="265"/>
    </location>
</feature>